<protein>
    <submittedName>
        <fullName evidence="1">Uncharacterized protein</fullName>
    </submittedName>
</protein>
<evidence type="ECO:0000313" key="1">
    <source>
        <dbReference type="EMBL" id="KAL1275431.1"/>
    </source>
</evidence>
<sequence length="81" mass="9808">MDSRFHTFIRASRLLNITLPRDEMVLQIHRSPLQFLRFDFYVTMEANVCRFTANEDGFDGFKRVPKEIGDVREYFMKPFWI</sequence>
<evidence type="ECO:0000313" key="2">
    <source>
        <dbReference type="Proteomes" id="UP001558613"/>
    </source>
</evidence>
<comment type="caution">
    <text evidence="1">The sequence shown here is derived from an EMBL/GenBank/DDBJ whole genome shotgun (WGS) entry which is preliminary data.</text>
</comment>
<proteinExistence type="predicted"/>
<dbReference type="Proteomes" id="UP001558613">
    <property type="component" value="Unassembled WGS sequence"/>
</dbReference>
<name>A0ABR3NF29_9TELE</name>
<organism evidence="1 2">
    <name type="scientific">Cirrhinus molitorella</name>
    <name type="common">mud carp</name>
    <dbReference type="NCBI Taxonomy" id="172907"/>
    <lineage>
        <taxon>Eukaryota</taxon>
        <taxon>Metazoa</taxon>
        <taxon>Chordata</taxon>
        <taxon>Craniata</taxon>
        <taxon>Vertebrata</taxon>
        <taxon>Euteleostomi</taxon>
        <taxon>Actinopterygii</taxon>
        <taxon>Neopterygii</taxon>
        <taxon>Teleostei</taxon>
        <taxon>Ostariophysi</taxon>
        <taxon>Cypriniformes</taxon>
        <taxon>Cyprinidae</taxon>
        <taxon>Labeoninae</taxon>
        <taxon>Labeonini</taxon>
        <taxon>Cirrhinus</taxon>
    </lineage>
</organism>
<gene>
    <name evidence="1" type="ORF">QQF64_035054</name>
</gene>
<keyword evidence="2" id="KW-1185">Reference proteome</keyword>
<dbReference type="EMBL" id="JAYMGO010000004">
    <property type="protein sequence ID" value="KAL1275431.1"/>
    <property type="molecule type" value="Genomic_DNA"/>
</dbReference>
<accession>A0ABR3NF29</accession>
<reference evidence="1 2" key="1">
    <citation type="submission" date="2023-09" db="EMBL/GenBank/DDBJ databases">
        <authorList>
            <person name="Wang M."/>
        </authorList>
    </citation>
    <scope>NUCLEOTIDE SEQUENCE [LARGE SCALE GENOMIC DNA]</scope>
    <source>
        <strain evidence="1">GT-2023</strain>
        <tissue evidence="1">Liver</tissue>
    </source>
</reference>